<evidence type="ECO:0000256" key="6">
    <source>
        <dbReference type="SAM" id="MobiDB-lite"/>
    </source>
</evidence>
<keyword evidence="9" id="KW-1185">Reference proteome</keyword>
<dbReference type="Pfam" id="PF08235">
    <property type="entry name" value="LNS2"/>
    <property type="match status" value="1"/>
</dbReference>
<comment type="similarity">
    <text evidence="3">Belongs to the lipin family.</text>
</comment>
<dbReference type="GO" id="GO:0045944">
    <property type="term" value="P:positive regulation of transcription by RNA polymerase II"/>
    <property type="evidence" value="ECO:0007669"/>
    <property type="project" value="TreeGrafter"/>
</dbReference>
<dbReference type="Pfam" id="PF16876">
    <property type="entry name" value="Lipin_mid"/>
    <property type="match status" value="1"/>
</dbReference>
<dbReference type="Pfam" id="PF04571">
    <property type="entry name" value="Lipin_N"/>
    <property type="match status" value="1"/>
</dbReference>
<dbReference type="InterPro" id="IPR036412">
    <property type="entry name" value="HAD-like_sf"/>
</dbReference>
<dbReference type="SUPFAM" id="SSF56784">
    <property type="entry name" value="HAD-like"/>
    <property type="match status" value="1"/>
</dbReference>
<evidence type="ECO:0000256" key="2">
    <source>
        <dbReference type="ARBA" id="ARBA00001946"/>
    </source>
</evidence>
<accession>A0A665TGS9</accession>
<feature type="region of interest" description="Disordered" evidence="6">
    <location>
        <begin position="143"/>
        <end position="182"/>
    </location>
</feature>
<comment type="cofactor">
    <cofactor evidence="2">
        <name>Mg(2+)</name>
        <dbReference type="ChEBI" id="CHEBI:18420"/>
    </cofactor>
</comment>
<dbReference type="GO" id="GO:0032869">
    <property type="term" value="P:cellular response to insulin stimulus"/>
    <property type="evidence" value="ECO:0007669"/>
    <property type="project" value="TreeGrafter"/>
</dbReference>
<dbReference type="GO" id="GO:0003713">
    <property type="term" value="F:transcription coactivator activity"/>
    <property type="evidence" value="ECO:0007669"/>
    <property type="project" value="TreeGrafter"/>
</dbReference>
<feature type="domain" description="LNS2/PITP" evidence="7">
    <location>
        <begin position="535"/>
        <end position="691"/>
    </location>
</feature>
<dbReference type="GO" id="GO:0009062">
    <property type="term" value="P:fatty acid catabolic process"/>
    <property type="evidence" value="ECO:0007669"/>
    <property type="project" value="TreeGrafter"/>
</dbReference>
<dbReference type="InterPro" id="IPR013209">
    <property type="entry name" value="LNS2"/>
</dbReference>
<dbReference type="GO" id="GO:0008195">
    <property type="term" value="F:phosphatidate phosphatase activity"/>
    <property type="evidence" value="ECO:0007669"/>
    <property type="project" value="UniProtKB-EC"/>
</dbReference>
<keyword evidence="5" id="KW-0378">Hydrolase</keyword>
<feature type="region of interest" description="Disordered" evidence="6">
    <location>
        <begin position="261"/>
        <end position="293"/>
    </location>
</feature>
<dbReference type="GO" id="GO:0005741">
    <property type="term" value="C:mitochondrial outer membrane"/>
    <property type="evidence" value="ECO:0007669"/>
    <property type="project" value="TreeGrafter"/>
</dbReference>
<reference evidence="8" key="3">
    <citation type="submission" date="2025-09" db="UniProtKB">
        <authorList>
            <consortium name="Ensembl"/>
        </authorList>
    </citation>
    <scope>IDENTIFICATION</scope>
</reference>
<evidence type="ECO:0000313" key="9">
    <source>
        <dbReference type="Proteomes" id="UP000472264"/>
    </source>
</evidence>
<evidence type="ECO:0000256" key="1">
    <source>
        <dbReference type="ARBA" id="ARBA00001180"/>
    </source>
</evidence>
<dbReference type="AlphaFoldDB" id="A0A665TGS9"/>
<dbReference type="Proteomes" id="UP000472264">
    <property type="component" value="Chromosome 3"/>
</dbReference>
<evidence type="ECO:0000259" key="7">
    <source>
        <dbReference type="SMART" id="SM00775"/>
    </source>
</evidence>
<dbReference type="InterPro" id="IPR026058">
    <property type="entry name" value="LIPIN"/>
</dbReference>
<dbReference type="PANTHER" id="PTHR12181:SF10">
    <property type="entry name" value="PHOSPHATIDATE PHOSPHATASE LPIN1"/>
    <property type="match status" value="1"/>
</dbReference>
<comment type="catalytic activity">
    <reaction evidence="1">
        <text>a 1,2-diacyl-sn-glycero-3-phosphate + H2O = a 1,2-diacyl-sn-glycerol + phosphate</text>
        <dbReference type="Rhea" id="RHEA:27429"/>
        <dbReference type="ChEBI" id="CHEBI:15377"/>
        <dbReference type="ChEBI" id="CHEBI:17815"/>
        <dbReference type="ChEBI" id="CHEBI:43474"/>
        <dbReference type="ChEBI" id="CHEBI:58608"/>
        <dbReference type="EC" id="3.1.3.4"/>
    </reaction>
    <physiologicalReaction direction="left-to-right" evidence="1">
        <dbReference type="Rhea" id="RHEA:27430"/>
    </physiologicalReaction>
</comment>
<dbReference type="InterPro" id="IPR007651">
    <property type="entry name" value="Lipin_N"/>
</dbReference>
<feature type="compositionally biased region" description="Acidic residues" evidence="6">
    <location>
        <begin position="171"/>
        <end position="182"/>
    </location>
</feature>
<proteinExistence type="inferred from homology"/>
<organism evidence="8 9">
    <name type="scientific">Echeneis naucrates</name>
    <name type="common">Live sharksucker</name>
    <dbReference type="NCBI Taxonomy" id="173247"/>
    <lineage>
        <taxon>Eukaryota</taxon>
        <taxon>Metazoa</taxon>
        <taxon>Chordata</taxon>
        <taxon>Craniata</taxon>
        <taxon>Vertebrata</taxon>
        <taxon>Euteleostomi</taxon>
        <taxon>Actinopterygii</taxon>
        <taxon>Neopterygii</taxon>
        <taxon>Teleostei</taxon>
        <taxon>Neoteleostei</taxon>
        <taxon>Acanthomorphata</taxon>
        <taxon>Carangaria</taxon>
        <taxon>Carangiformes</taxon>
        <taxon>Echeneidae</taxon>
        <taxon>Echeneis</taxon>
    </lineage>
</organism>
<sequence length="755" mass="83978">MNYVGQLAGQVFVQVKELYRGLNPATLSGCIDVIVVRQPDGSLQCSPFHVRFGKMGVLRSREKVVDIEINGEPVSLHMKLGENGEAFFVKETENMLEVVPSYLATSPIVSTGEENTFVTMCMSFFFFFFLKQLFHVSNLGPQQNDGTVSKKRRKRRRKARTEGGGGRREESGEEFSEDEDMFTIDLSSDEEREGDDSRCVHETVCGCVFEAFTCGKSKKYFLHFWLSCISGFSGVSLPLGRQVDGVGPSCVEMESVPTCSVSPRMLPDHPDEGGNSPIRRTDSPSKKKGTRSQHLGADGVYLDDITELEPEVAALYFPKSDGSGSSMKGDSDMMMMGVRSVNQSPQSVGSSGIDSGVDSLSDQLADLPHVAISLCGGLTDNREITREHFEEKAVSYQQFSENPSIIDDPNLVVKIGNKYYNWSTAAPVMLAMQVYQKPLPQASVENIMKEKMPKKGGRWWFSWRSRNSDSKSNVGNSLASVLMSALASACPATCLQASLQLKEGPNDVVFSVTTQYQGTCRCHGTIYLWSWDDKIVISDIDGTITRSDTLGHILPTLGKDWTHQGIARLYHRVSLNGYKFMYCSARAIGMADMTRGYLHWVNERGTMLPMGPVLLSPSSLFSALHREVIEKKPEKFKIECLTDIKHLFYPNTEPFYAAFGNRATDVYSYKEVGVPLNRIFTVNPKGELIQEHAKTNISSFGRLCDMVDHVFPVLVQNEEADFPCSDSFGQCNYWSKQLPDGSNHDEENPQPLETS</sequence>
<evidence type="ECO:0000256" key="3">
    <source>
        <dbReference type="ARBA" id="ARBA00005476"/>
    </source>
</evidence>
<reference evidence="8" key="1">
    <citation type="submission" date="2021-04" db="EMBL/GenBank/DDBJ databases">
        <authorList>
            <consortium name="Wellcome Sanger Institute Data Sharing"/>
        </authorList>
    </citation>
    <scope>NUCLEOTIDE SEQUENCE [LARGE SCALE GENOMIC DNA]</scope>
</reference>
<dbReference type="InterPro" id="IPR031703">
    <property type="entry name" value="Lipin_mid"/>
</dbReference>
<dbReference type="SMART" id="SM00775">
    <property type="entry name" value="LNS2"/>
    <property type="match status" value="1"/>
</dbReference>
<reference evidence="8" key="2">
    <citation type="submission" date="2025-08" db="UniProtKB">
        <authorList>
            <consortium name="Ensembl"/>
        </authorList>
    </citation>
    <scope>IDENTIFICATION</scope>
</reference>
<dbReference type="GO" id="GO:0019432">
    <property type="term" value="P:triglyceride biosynthetic process"/>
    <property type="evidence" value="ECO:0007669"/>
    <property type="project" value="TreeGrafter"/>
</dbReference>
<dbReference type="Ensembl" id="ENSENLT00000001974.1">
    <property type="protein sequence ID" value="ENSENLP00000001806.1"/>
    <property type="gene ID" value="ENSENLG00000000973.1"/>
</dbReference>
<dbReference type="PANTHER" id="PTHR12181">
    <property type="entry name" value="LIPIN"/>
    <property type="match status" value="1"/>
</dbReference>
<dbReference type="GO" id="GO:0005634">
    <property type="term" value="C:nucleus"/>
    <property type="evidence" value="ECO:0007669"/>
    <property type="project" value="TreeGrafter"/>
</dbReference>
<feature type="compositionally biased region" description="Basic residues" evidence="6">
    <location>
        <begin position="149"/>
        <end position="159"/>
    </location>
</feature>
<name>A0A665TGS9_ECHNA</name>
<gene>
    <name evidence="8" type="primary">lpin1a</name>
</gene>
<dbReference type="InterPro" id="IPR031315">
    <property type="entry name" value="LNS2/PITP"/>
</dbReference>
<evidence type="ECO:0000313" key="8">
    <source>
        <dbReference type="Ensembl" id="ENSENLP00000001806.1"/>
    </source>
</evidence>
<dbReference type="EC" id="3.1.3.4" evidence="4"/>
<evidence type="ECO:0000256" key="5">
    <source>
        <dbReference type="ARBA" id="ARBA00022801"/>
    </source>
</evidence>
<evidence type="ECO:0000256" key="4">
    <source>
        <dbReference type="ARBA" id="ARBA00012638"/>
    </source>
</evidence>
<protein>
    <recommendedName>
        <fullName evidence="4">phosphatidate phosphatase</fullName>
        <ecNumber evidence="4">3.1.3.4</ecNumber>
    </recommendedName>
</protein>